<sequence length="87" mass="9876">MTTALTDPMWDEWGRHMPLHGDSPAWPTVAAYQSALTLLLPGRADALAAYRERTEQLIRHTGDPVQPQPSPARPSSWAHSRHQRRNR</sequence>
<dbReference type="RefSeq" id="WP_205358653.1">
    <property type="nucleotide sequence ID" value="NZ_JADKYB010000010.1"/>
</dbReference>
<evidence type="ECO:0000313" key="3">
    <source>
        <dbReference type="Proteomes" id="UP000749040"/>
    </source>
</evidence>
<dbReference type="Proteomes" id="UP000749040">
    <property type="component" value="Unassembled WGS sequence"/>
</dbReference>
<evidence type="ECO:0000313" key="2">
    <source>
        <dbReference type="EMBL" id="MBM9506788.1"/>
    </source>
</evidence>
<accession>A0ABS2TTY0</accession>
<proteinExistence type="predicted"/>
<feature type="region of interest" description="Disordered" evidence="1">
    <location>
        <begin position="55"/>
        <end position="87"/>
    </location>
</feature>
<organism evidence="2 3">
    <name type="scientific">Actinacidiphila acididurans</name>
    <dbReference type="NCBI Taxonomy" id="2784346"/>
    <lineage>
        <taxon>Bacteria</taxon>
        <taxon>Bacillati</taxon>
        <taxon>Actinomycetota</taxon>
        <taxon>Actinomycetes</taxon>
        <taxon>Kitasatosporales</taxon>
        <taxon>Streptomycetaceae</taxon>
        <taxon>Actinacidiphila</taxon>
    </lineage>
</organism>
<comment type="caution">
    <text evidence="2">The sequence shown here is derived from an EMBL/GenBank/DDBJ whole genome shotgun (WGS) entry which is preliminary data.</text>
</comment>
<keyword evidence="3" id="KW-1185">Reference proteome</keyword>
<dbReference type="EMBL" id="JADKYB010000010">
    <property type="protein sequence ID" value="MBM9506788.1"/>
    <property type="molecule type" value="Genomic_DNA"/>
</dbReference>
<reference evidence="2 3" key="1">
    <citation type="submission" date="2021-01" db="EMBL/GenBank/DDBJ databases">
        <title>Streptomyces acididurans sp. nov., isolated from a peat swamp forest soil.</title>
        <authorList>
            <person name="Chantavorakit T."/>
            <person name="Duangmal K."/>
        </authorList>
    </citation>
    <scope>NUCLEOTIDE SEQUENCE [LARGE SCALE GENOMIC DNA]</scope>
    <source>
        <strain evidence="2 3">KK5PA1</strain>
    </source>
</reference>
<gene>
    <name evidence="2" type="ORF">ITX44_19960</name>
</gene>
<protein>
    <submittedName>
        <fullName evidence="2">Uncharacterized protein</fullName>
    </submittedName>
</protein>
<name>A0ABS2TTY0_9ACTN</name>
<evidence type="ECO:0000256" key="1">
    <source>
        <dbReference type="SAM" id="MobiDB-lite"/>
    </source>
</evidence>